<reference evidence="1" key="1">
    <citation type="submission" date="2014-11" db="EMBL/GenBank/DDBJ databases">
        <authorList>
            <person name="Amaro Gonzalez C."/>
        </authorList>
    </citation>
    <scope>NUCLEOTIDE SEQUENCE</scope>
</reference>
<name>A0A0E9PN68_ANGAN</name>
<organism evidence="1">
    <name type="scientific">Anguilla anguilla</name>
    <name type="common">European freshwater eel</name>
    <name type="synonym">Muraena anguilla</name>
    <dbReference type="NCBI Taxonomy" id="7936"/>
    <lineage>
        <taxon>Eukaryota</taxon>
        <taxon>Metazoa</taxon>
        <taxon>Chordata</taxon>
        <taxon>Craniata</taxon>
        <taxon>Vertebrata</taxon>
        <taxon>Euteleostomi</taxon>
        <taxon>Actinopterygii</taxon>
        <taxon>Neopterygii</taxon>
        <taxon>Teleostei</taxon>
        <taxon>Anguilliformes</taxon>
        <taxon>Anguillidae</taxon>
        <taxon>Anguilla</taxon>
    </lineage>
</organism>
<protein>
    <submittedName>
        <fullName evidence="1">Uncharacterized protein</fullName>
    </submittedName>
</protein>
<dbReference type="EMBL" id="GBXM01102628">
    <property type="protein sequence ID" value="JAH05949.1"/>
    <property type="molecule type" value="Transcribed_RNA"/>
</dbReference>
<sequence length="22" mass="2370">MKIHFCSTTSLRFKAGSISVVG</sequence>
<dbReference type="AlphaFoldDB" id="A0A0E9PN68"/>
<reference evidence="1" key="2">
    <citation type="journal article" date="2015" name="Fish Shellfish Immunol.">
        <title>Early steps in the European eel (Anguilla anguilla)-Vibrio vulnificus interaction in the gills: Role of the RtxA13 toxin.</title>
        <authorList>
            <person name="Callol A."/>
            <person name="Pajuelo D."/>
            <person name="Ebbesson L."/>
            <person name="Teles M."/>
            <person name="MacKenzie S."/>
            <person name="Amaro C."/>
        </authorList>
    </citation>
    <scope>NUCLEOTIDE SEQUENCE</scope>
</reference>
<proteinExistence type="predicted"/>
<accession>A0A0E9PN68</accession>
<evidence type="ECO:0000313" key="1">
    <source>
        <dbReference type="EMBL" id="JAH05949.1"/>
    </source>
</evidence>